<organism evidence="1 2">
    <name type="scientific">Symmachiella dynata</name>
    <dbReference type="NCBI Taxonomy" id="2527995"/>
    <lineage>
        <taxon>Bacteria</taxon>
        <taxon>Pseudomonadati</taxon>
        <taxon>Planctomycetota</taxon>
        <taxon>Planctomycetia</taxon>
        <taxon>Planctomycetales</taxon>
        <taxon>Planctomycetaceae</taxon>
        <taxon>Symmachiella</taxon>
    </lineage>
</organism>
<dbReference type="EMBL" id="CP036276">
    <property type="protein sequence ID" value="QDU42693.1"/>
    <property type="molecule type" value="Genomic_DNA"/>
</dbReference>
<evidence type="ECO:0000313" key="2">
    <source>
        <dbReference type="Proteomes" id="UP000319383"/>
    </source>
</evidence>
<dbReference type="Proteomes" id="UP000319383">
    <property type="component" value="Chromosome"/>
</dbReference>
<proteinExistence type="predicted"/>
<dbReference type="AlphaFoldDB" id="A0A517ZJS7"/>
<evidence type="ECO:0000313" key="1">
    <source>
        <dbReference type="EMBL" id="QDU42693.1"/>
    </source>
</evidence>
<accession>A0A517ZJS7</accession>
<protein>
    <submittedName>
        <fullName evidence="1">Uncharacterized protein</fullName>
    </submittedName>
</protein>
<keyword evidence="2" id="KW-1185">Reference proteome</keyword>
<reference evidence="1 2" key="1">
    <citation type="submission" date="2019-02" db="EMBL/GenBank/DDBJ databases">
        <title>Deep-cultivation of Planctomycetes and their phenomic and genomic characterization uncovers novel biology.</title>
        <authorList>
            <person name="Wiegand S."/>
            <person name="Jogler M."/>
            <person name="Boedeker C."/>
            <person name="Pinto D."/>
            <person name="Vollmers J."/>
            <person name="Rivas-Marin E."/>
            <person name="Kohn T."/>
            <person name="Peeters S.H."/>
            <person name="Heuer A."/>
            <person name="Rast P."/>
            <person name="Oberbeckmann S."/>
            <person name="Bunk B."/>
            <person name="Jeske O."/>
            <person name="Meyerdierks A."/>
            <person name="Storesund J.E."/>
            <person name="Kallscheuer N."/>
            <person name="Luecker S."/>
            <person name="Lage O.M."/>
            <person name="Pohl T."/>
            <person name="Merkel B.J."/>
            <person name="Hornburger P."/>
            <person name="Mueller R.-W."/>
            <person name="Bruemmer F."/>
            <person name="Labrenz M."/>
            <person name="Spormann A.M."/>
            <person name="Op den Camp H."/>
            <person name="Overmann J."/>
            <person name="Amann R."/>
            <person name="Jetten M.S.M."/>
            <person name="Mascher T."/>
            <person name="Medema M.H."/>
            <person name="Devos D.P."/>
            <person name="Kaster A.-K."/>
            <person name="Ovreas L."/>
            <person name="Rohde M."/>
            <person name="Galperin M.Y."/>
            <person name="Jogler C."/>
        </authorList>
    </citation>
    <scope>NUCLEOTIDE SEQUENCE [LARGE SCALE GENOMIC DNA]</scope>
    <source>
        <strain evidence="1 2">Mal52</strain>
    </source>
</reference>
<name>A0A517ZJS7_9PLAN</name>
<gene>
    <name evidence="1" type="ORF">Mal52_11600</name>
</gene>
<dbReference type="KEGG" id="sdyn:Mal52_11600"/>
<sequence length="148" mass="15882">MSEAEIMVRRVGPRLLTDAEQQAYLQFLLKGASPAVICAQLGVPYSAVLTTLRECAEFRDDHGDAQALLTQNVEAALYTHAMKGSVPAMTLWLRNRPPNSWKADADGEDAVDELERLSDAELLELATAEGLAVPVAFARGAQASGGEV</sequence>